<dbReference type="HOGENOM" id="CLU_1320738_0_0_1"/>
<dbReference type="RefSeq" id="XP_002546576.1">
    <property type="nucleotide sequence ID" value="XM_002546530.1"/>
</dbReference>
<keyword evidence="3" id="KW-1185">Reference proteome</keyword>
<sequence length="208" mass="23288">MSSTTINKFLKITVSVIFRYSLTIWPAIIGAIISAIVIADPAKSSLSVSGGSNYYYITISGENDSLIFSLAVFISILLEMVLILVIMPCRGNFCLPIVNLIWDCISFVLCIVLTAYMSSRNVWGFTLSLGISGIIILFFILVILISATVFSIVSQEGCSGLFKKRKFYYGGLFVKEKYHPPTNMIIHPIDTDEYNRYDYQMWDLPGKV</sequence>
<dbReference type="EMBL" id="GG692405">
    <property type="protein sequence ID" value="EER30270.1"/>
    <property type="molecule type" value="Genomic_DNA"/>
</dbReference>
<reference evidence="2 3" key="1">
    <citation type="journal article" date="2009" name="Nature">
        <title>Evolution of pathogenicity and sexual reproduction in eight Candida genomes.</title>
        <authorList>
            <person name="Butler G."/>
            <person name="Rasmussen M.D."/>
            <person name="Lin M.F."/>
            <person name="Santos M.A."/>
            <person name="Sakthikumar S."/>
            <person name="Munro C.A."/>
            <person name="Rheinbay E."/>
            <person name="Grabherr M."/>
            <person name="Forche A."/>
            <person name="Reedy J.L."/>
            <person name="Agrafioti I."/>
            <person name="Arnaud M.B."/>
            <person name="Bates S."/>
            <person name="Brown A.J."/>
            <person name="Brunke S."/>
            <person name="Costanzo M.C."/>
            <person name="Fitzpatrick D.A."/>
            <person name="de Groot P.W."/>
            <person name="Harris D."/>
            <person name="Hoyer L.L."/>
            <person name="Hube B."/>
            <person name="Klis F.M."/>
            <person name="Kodira C."/>
            <person name="Lennard N."/>
            <person name="Logue M.E."/>
            <person name="Martin R."/>
            <person name="Neiman A.M."/>
            <person name="Nikolaou E."/>
            <person name="Quail M.A."/>
            <person name="Quinn J."/>
            <person name="Santos M.C."/>
            <person name="Schmitzberger F.F."/>
            <person name="Sherlock G."/>
            <person name="Shah P."/>
            <person name="Silverstein K.A."/>
            <person name="Skrzypek M.S."/>
            <person name="Soll D."/>
            <person name="Staggs R."/>
            <person name="Stansfield I."/>
            <person name="Stumpf M.P."/>
            <person name="Sudbery P.E."/>
            <person name="Srikantha T."/>
            <person name="Zeng Q."/>
            <person name="Berman J."/>
            <person name="Berriman M."/>
            <person name="Heitman J."/>
            <person name="Gow N.A."/>
            <person name="Lorenz M.C."/>
            <person name="Birren B.W."/>
            <person name="Kellis M."/>
            <person name="Cuomo C.A."/>
        </authorList>
    </citation>
    <scope>NUCLEOTIDE SEQUENCE [LARGE SCALE GENOMIC DNA]</scope>
    <source>
        <strain evidence="3">ATCC MYA-3404 / T1</strain>
    </source>
</reference>
<feature type="transmembrane region" description="Helical" evidence="1">
    <location>
        <begin position="129"/>
        <end position="153"/>
    </location>
</feature>
<feature type="transmembrane region" description="Helical" evidence="1">
    <location>
        <begin position="66"/>
        <end position="86"/>
    </location>
</feature>
<dbReference type="VEuPathDB" id="FungiDB:CTRG_06054"/>
<dbReference type="GeneID" id="8298703"/>
<evidence type="ECO:0000313" key="3">
    <source>
        <dbReference type="Proteomes" id="UP000002037"/>
    </source>
</evidence>
<feature type="transmembrane region" description="Helical" evidence="1">
    <location>
        <begin position="20"/>
        <end position="39"/>
    </location>
</feature>
<gene>
    <name evidence="2" type="ORF">CTRG_06054</name>
</gene>
<keyword evidence="1" id="KW-1133">Transmembrane helix</keyword>
<evidence type="ECO:0000313" key="2">
    <source>
        <dbReference type="EMBL" id="EER30270.1"/>
    </source>
</evidence>
<dbReference type="Proteomes" id="UP000002037">
    <property type="component" value="Unassembled WGS sequence"/>
</dbReference>
<name>C5MJ11_CANTT</name>
<keyword evidence="1" id="KW-0812">Transmembrane</keyword>
<protein>
    <recommendedName>
        <fullName evidence="4">MARVEL domain-containing protein</fullName>
    </recommendedName>
</protein>
<evidence type="ECO:0008006" key="4">
    <source>
        <dbReference type="Google" id="ProtNLM"/>
    </source>
</evidence>
<evidence type="ECO:0000256" key="1">
    <source>
        <dbReference type="SAM" id="Phobius"/>
    </source>
</evidence>
<feature type="transmembrane region" description="Helical" evidence="1">
    <location>
        <begin position="93"/>
        <end position="117"/>
    </location>
</feature>
<dbReference type="KEGG" id="ctp:CTRG_06054"/>
<dbReference type="AlphaFoldDB" id="C5MJ11"/>
<proteinExistence type="predicted"/>
<accession>C5MJ11</accession>
<keyword evidence="1" id="KW-0472">Membrane</keyword>
<organism evidence="2 3">
    <name type="scientific">Candida tropicalis (strain ATCC MYA-3404 / T1)</name>
    <name type="common">Yeast</name>
    <dbReference type="NCBI Taxonomy" id="294747"/>
    <lineage>
        <taxon>Eukaryota</taxon>
        <taxon>Fungi</taxon>
        <taxon>Dikarya</taxon>
        <taxon>Ascomycota</taxon>
        <taxon>Saccharomycotina</taxon>
        <taxon>Pichiomycetes</taxon>
        <taxon>Debaryomycetaceae</taxon>
        <taxon>Candida/Lodderomyces clade</taxon>
        <taxon>Candida</taxon>
    </lineage>
</organism>